<dbReference type="GO" id="GO:0006629">
    <property type="term" value="P:lipid metabolic process"/>
    <property type="evidence" value="ECO:0007669"/>
    <property type="project" value="InterPro"/>
</dbReference>
<dbReference type="InterPro" id="IPR017946">
    <property type="entry name" value="PLC-like_Pdiesterase_TIM-brl"/>
</dbReference>
<dbReference type="PANTHER" id="PTHR46211">
    <property type="entry name" value="GLYCEROPHOSPHORYL DIESTER PHOSPHODIESTERASE"/>
    <property type="match status" value="1"/>
</dbReference>
<dbReference type="PANTHER" id="PTHR46211:SF14">
    <property type="entry name" value="GLYCEROPHOSPHODIESTER PHOSPHODIESTERASE"/>
    <property type="match status" value="1"/>
</dbReference>
<dbReference type="PROSITE" id="PS50007">
    <property type="entry name" value="PIPLC_X_DOMAIN"/>
    <property type="match status" value="1"/>
</dbReference>
<dbReference type="EMBL" id="JAVDZE010000001">
    <property type="protein sequence ID" value="MDV3103417.1"/>
    <property type="molecule type" value="Genomic_DNA"/>
</dbReference>
<comment type="caution">
    <text evidence="2">The sequence shown here is derived from an EMBL/GenBank/DDBJ whole genome shotgun (WGS) entry which is preliminary data.</text>
</comment>
<reference evidence="2 3" key="1">
    <citation type="submission" date="2023-08" db="EMBL/GenBank/DDBJ databases">
        <title>Draft genome sequence of Thermococcus waiotapuensis WT1T, a thermophilic sulphur-dependent archaeon from order Thermococcales.</title>
        <authorList>
            <person name="Manners S.H."/>
            <person name="Carere C.R."/>
            <person name="Dhami M.K."/>
            <person name="Dobson R.C.J."/>
            <person name="Stott M.B."/>
        </authorList>
    </citation>
    <scope>NUCLEOTIDE SEQUENCE [LARGE SCALE GENOMIC DNA]</scope>
    <source>
        <strain evidence="2 3">WT1</strain>
    </source>
</reference>
<name>A0AAE4T1R6_9EURY</name>
<dbReference type="Pfam" id="PF03009">
    <property type="entry name" value="GDPD"/>
    <property type="match status" value="1"/>
</dbReference>
<proteinExistence type="predicted"/>
<dbReference type="RefSeq" id="WP_315340105.1">
    <property type="nucleotide sequence ID" value="NZ_JAVDZE010000001.1"/>
</dbReference>
<dbReference type="AlphaFoldDB" id="A0AAE4T1R6"/>
<keyword evidence="2" id="KW-0378">Hydrolase</keyword>
<dbReference type="CDD" id="cd08568">
    <property type="entry name" value="GDPD_TmGDE_like"/>
    <property type="match status" value="1"/>
</dbReference>
<gene>
    <name evidence="2" type="ORF">RBI02_02485</name>
</gene>
<dbReference type="SUPFAM" id="SSF51695">
    <property type="entry name" value="PLC-like phosphodiesterases"/>
    <property type="match status" value="1"/>
</dbReference>
<dbReference type="PROSITE" id="PS51704">
    <property type="entry name" value="GP_PDE"/>
    <property type="match status" value="1"/>
</dbReference>
<evidence type="ECO:0000259" key="1">
    <source>
        <dbReference type="PROSITE" id="PS51704"/>
    </source>
</evidence>
<dbReference type="InterPro" id="IPR030395">
    <property type="entry name" value="GP_PDE_dom"/>
</dbReference>
<sequence>MGRNILVLGHRGYSEKYPENTLLAFRKAIEAGADGIELDVWLTKDGEVVVIHDETVDRTSNGSGKVKEMTLAELRELDFGMGEGIPTLEEVFEALPENAVVNVEIKDIDAVKKTAEIIGANNPERVIVSSFIIDALREYRKLDSETRLGVLLDREEVLAQLPQLIAELRPWSINPPIEALSVVGVEKTVKELEKAKGAGLKVLLWSLKDESYYSNDSLVRLIPLFDGVIVDDVERMLGYLKKLGLR</sequence>
<dbReference type="EC" id="3.1.4.-" evidence="2"/>
<keyword evidence="3" id="KW-1185">Reference proteome</keyword>
<organism evidence="2 3">
    <name type="scientific">Thermococcus waiotapuensis</name>
    <dbReference type="NCBI Taxonomy" id="90909"/>
    <lineage>
        <taxon>Archaea</taxon>
        <taxon>Methanobacteriati</taxon>
        <taxon>Methanobacteriota</taxon>
        <taxon>Thermococci</taxon>
        <taxon>Thermococcales</taxon>
        <taxon>Thermococcaceae</taxon>
        <taxon>Thermococcus</taxon>
    </lineage>
</organism>
<dbReference type="Proteomes" id="UP001245683">
    <property type="component" value="Unassembled WGS sequence"/>
</dbReference>
<evidence type="ECO:0000313" key="2">
    <source>
        <dbReference type="EMBL" id="MDV3103417.1"/>
    </source>
</evidence>
<protein>
    <submittedName>
        <fullName evidence="2">Glycerophosphodiester phosphodiesterase family protein</fullName>
        <ecNumber evidence="2">3.1.4.-</ecNumber>
    </submittedName>
</protein>
<dbReference type="Gene3D" id="3.20.20.190">
    <property type="entry name" value="Phosphatidylinositol (PI) phosphodiesterase"/>
    <property type="match status" value="1"/>
</dbReference>
<dbReference type="GO" id="GO:0008081">
    <property type="term" value="F:phosphoric diester hydrolase activity"/>
    <property type="evidence" value="ECO:0007669"/>
    <property type="project" value="InterPro"/>
</dbReference>
<accession>A0AAE4T1R6</accession>
<feature type="domain" description="GP-PDE" evidence="1">
    <location>
        <begin position="5"/>
        <end position="246"/>
    </location>
</feature>
<evidence type="ECO:0000313" key="3">
    <source>
        <dbReference type="Proteomes" id="UP001245683"/>
    </source>
</evidence>